<accession>A0ABP8NAS8</accession>
<gene>
    <name evidence="1" type="ORF">GCM10023093_09980</name>
</gene>
<name>A0ABP8NAS8_9BACT</name>
<evidence type="ECO:0000313" key="1">
    <source>
        <dbReference type="EMBL" id="GAA4462776.1"/>
    </source>
</evidence>
<dbReference type="PANTHER" id="PTHR37841:SF1">
    <property type="entry name" value="DUF3298 DOMAIN-CONTAINING PROTEIN"/>
    <property type="match status" value="1"/>
</dbReference>
<dbReference type="Pfam" id="PF14903">
    <property type="entry name" value="WG_beta_rep"/>
    <property type="match status" value="3"/>
</dbReference>
<dbReference type="Proteomes" id="UP001500067">
    <property type="component" value="Unassembled WGS sequence"/>
</dbReference>
<keyword evidence="2" id="KW-1185">Reference proteome</keyword>
<organism evidence="1 2">
    <name type="scientific">Nemorincola caseinilytica</name>
    <dbReference type="NCBI Taxonomy" id="2054315"/>
    <lineage>
        <taxon>Bacteria</taxon>
        <taxon>Pseudomonadati</taxon>
        <taxon>Bacteroidota</taxon>
        <taxon>Chitinophagia</taxon>
        <taxon>Chitinophagales</taxon>
        <taxon>Chitinophagaceae</taxon>
        <taxon>Nemorincola</taxon>
    </lineage>
</organism>
<comment type="caution">
    <text evidence="1">The sequence shown here is derived from an EMBL/GenBank/DDBJ whole genome shotgun (WGS) entry which is preliminary data.</text>
</comment>
<dbReference type="PANTHER" id="PTHR37841">
    <property type="entry name" value="GLR2918 PROTEIN"/>
    <property type="match status" value="1"/>
</dbReference>
<sequence length="397" mass="46223">MAAQAQQPRLIPYRQKDLWGYCDSSRRIVIAPQWQEAKLFYHHMAVVRKDSAYCLIDTLGRYIIPPSRHWNGILRRNLDNALLNCHNDAGQWGYIDSANNVVIPLLYDSTKARFRHAQYTRHSFLIASIKGRYGVLRNDGHALIPFEMEEIELLEMFHWNKYAYFKVRRNGRYGIVDTAGRYIAAPVYKDITALRVRDYNPDQESTPTKYYYQYRQGGSDLHYPAPQPTKYPFFITVSDTGTGVIDLTGKVLIQPRYSRIKHQNDIYPEGFIIYRQDTAGFVDMLGNLMVQPVVPPPYSYGAMRPERLNATTTVLMVHGAWLFGSDGRLLLATHYDKIERNEKDQLIAHVYYNNAAQVMRRYPNAEDWHGRIYRRSRYGPLDPENGYRPLAQKRARA</sequence>
<reference evidence="2" key="1">
    <citation type="journal article" date="2019" name="Int. J. Syst. Evol. Microbiol.">
        <title>The Global Catalogue of Microorganisms (GCM) 10K type strain sequencing project: providing services to taxonomists for standard genome sequencing and annotation.</title>
        <authorList>
            <consortium name="The Broad Institute Genomics Platform"/>
            <consortium name="The Broad Institute Genome Sequencing Center for Infectious Disease"/>
            <person name="Wu L."/>
            <person name="Ma J."/>
        </authorList>
    </citation>
    <scope>NUCLEOTIDE SEQUENCE [LARGE SCALE GENOMIC DNA]</scope>
    <source>
        <strain evidence="2">JCM 32105</strain>
    </source>
</reference>
<evidence type="ECO:0008006" key="3">
    <source>
        <dbReference type="Google" id="ProtNLM"/>
    </source>
</evidence>
<dbReference type="EMBL" id="BAABFA010000008">
    <property type="protein sequence ID" value="GAA4462776.1"/>
    <property type="molecule type" value="Genomic_DNA"/>
</dbReference>
<proteinExistence type="predicted"/>
<evidence type="ECO:0000313" key="2">
    <source>
        <dbReference type="Proteomes" id="UP001500067"/>
    </source>
</evidence>
<protein>
    <recommendedName>
        <fullName evidence="3">WG repeat-containing protein</fullName>
    </recommendedName>
</protein>
<dbReference type="RefSeq" id="WP_345079474.1">
    <property type="nucleotide sequence ID" value="NZ_BAABFA010000008.1"/>
</dbReference>
<dbReference type="InterPro" id="IPR032774">
    <property type="entry name" value="WG_beta_rep"/>
</dbReference>